<keyword evidence="2" id="KW-1133">Transmembrane helix</keyword>
<dbReference type="GO" id="GO:0050863">
    <property type="term" value="P:regulation of T cell activation"/>
    <property type="evidence" value="ECO:0007669"/>
    <property type="project" value="InterPro"/>
</dbReference>
<dbReference type="GO" id="GO:0005886">
    <property type="term" value="C:plasma membrane"/>
    <property type="evidence" value="ECO:0007669"/>
    <property type="project" value="TreeGrafter"/>
</dbReference>
<dbReference type="STRING" id="885580.ENSFDAP00000017974"/>
<dbReference type="eggNOG" id="ENOG502S87Q">
    <property type="taxonomic scope" value="Eukaryota"/>
</dbReference>
<dbReference type="EMBL" id="KN121817">
    <property type="protein sequence ID" value="KFO35369.1"/>
    <property type="molecule type" value="Genomic_DNA"/>
</dbReference>
<feature type="region of interest" description="Disordered" evidence="1">
    <location>
        <begin position="72"/>
        <end position="94"/>
    </location>
</feature>
<keyword evidence="4" id="KW-1185">Reference proteome</keyword>
<dbReference type="GO" id="GO:0043029">
    <property type="term" value="P:T cell homeostasis"/>
    <property type="evidence" value="ECO:0007669"/>
    <property type="project" value="InterPro"/>
</dbReference>
<dbReference type="AlphaFoldDB" id="A0A091DT99"/>
<accession>A0A091DT99</accession>
<evidence type="ECO:0000313" key="4">
    <source>
        <dbReference type="Proteomes" id="UP000028990"/>
    </source>
</evidence>
<gene>
    <name evidence="3" type="ORF">H920_03242</name>
</gene>
<evidence type="ECO:0000256" key="1">
    <source>
        <dbReference type="SAM" id="MobiDB-lite"/>
    </source>
</evidence>
<dbReference type="PANTHER" id="PTHR15604">
    <property type="entry name" value="SIGNALING THRESHOLD-REGULATING TRANSMEMBRANE ADAPTER 1"/>
    <property type="match status" value="1"/>
</dbReference>
<feature type="transmembrane region" description="Helical" evidence="2">
    <location>
        <begin position="23"/>
        <end position="43"/>
    </location>
</feature>
<keyword evidence="2" id="KW-0472">Membrane</keyword>
<dbReference type="GO" id="GO:0019900">
    <property type="term" value="F:kinase binding"/>
    <property type="evidence" value="ECO:0007669"/>
    <property type="project" value="TreeGrafter"/>
</dbReference>
<dbReference type="InterPro" id="IPR033269">
    <property type="entry name" value="Sit1"/>
</dbReference>
<sequence length="172" mass="18347">MDQGFTSAVMSKGDNYNCTDPPVLGVVTLLLLISLAVLFFQWASGRNRSQPGQGRSGGSVEEVPLYGNLHYLQTGRLSQEPGPGQQDPSSGGSAKVMEEVMCYTSLQLPPPQGRIPSPGTPIKYSEVVVDSESKPQAADTEPELYASVCAQARRARASFPDQAYANSQPVPS</sequence>
<dbReference type="Proteomes" id="UP000028990">
    <property type="component" value="Unassembled WGS sequence"/>
</dbReference>
<dbReference type="GO" id="GO:0007165">
    <property type="term" value="P:signal transduction"/>
    <property type="evidence" value="ECO:0007669"/>
    <property type="project" value="InterPro"/>
</dbReference>
<name>A0A091DT99_FUKDA</name>
<reference evidence="3 4" key="1">
    <citation type="submission" date="2013-11" db="EMBL/GenBank/DDBJ databases">
        <title>The Damaraland mole rat (Fukomys damarensis) genome and evolution of African mole rats.</title>
        <authorList>
            <person name="Gladyshev V.N."/>
            <person name="Fang X."/>
        </authorList>
    </citation>
    <scope>NUCLEOTIDE SEQUENCE [LARGE SCALE GENOMIC DNA]</scope>
    <source>
        <tissue evidence="3">Liver</tissue>
    </source>
</reference>
<dbReference type="PANTHER" id="PTHR15604:SF0">
    <property type="entry name" value="SIGNALING THRESHOLD-REGULATING TRANSMEMBRANE ADAPTER 1"/>
    <property type="match status" value="1"/>
</dbReference>
<evidence type="ECO:0000313" key="3">
    <source>
        <dbReference type="EMBL" id="KFO35369.1"/>
    </source>
</evidence>
<organism evidence="3 4">
    <name type="scientific">Fukomys damarensis</name>
    <name type="common">Damaraland mole rat</name>
    <name type="synonym">Cryptomys damarensis</name>
    <dbReference type="NCBI Taxonomy" id="885580"/>
    <lineage>
        <taxon>Eukaryota</taxon>
        <taxon>Metazoa</taxon>
        <taxon>Chordata</taxon>
        <taxon>Craniata</taxon>
        <taxon>Vertebrata</taxon>
        <taxon>Euteleostomi</taxon>
        <taxon>Mammalia</taxon>
        <taxon>Eutheria</taxon>
        <taxon>Euarchontoglires</taxon>
        <taxon>Glires</taxon>
        <taxon>Rodentia</taxon>
        <taxon>Hystricomorpha</taxon>
        <taxon>Bathyergidae</taxon>
        <taxon>Fukomys</taxon>
    </lineage>
</organism>
<feature type="compositionally biased region" description="Low complexity" evidence="1">
    <location>
        <begin position="78"/>
        <end position="93"/>
    </location>
</feature>
<protein>
    <submittedName>
        <fullName evidence="3">Signaling threshold-regulating transmembrane adapter 1</fullName>
    </submittedName>
</protein>
<evidence type="ECO:0000256" key="2">
    <source>
        <dbReference type="SAM" id="Phobius"/>
    </source>
</evidence>
<proteinExistence type="predicted"/>
<keyword evidence="2 3" id="KW-0812">Transmembrane</keyword>